<dbReference type="EMBL" id="MN740490">
    <property type="protein sequence ID" value="QHU29529.1"/>
    <property type="molecule type" value="Genomic_DNA"/>
</dbReference>
<keyword evidence="1" id="KW-0812">Transmembrane</keyword>
<accession>A0A6C0LF15</accession>
<sequence length="157" mass="18200">MISAINNVLSRGFTSFELLLNVSFILIVCLMIYIFYWHSINRSIAKINRCKINLNSGGGIYSMYAMYDQTKLYKVKYDNTTKHNVTIDCSCPAGNVPNTFKIKAYNGETDKIETVNKYCTCDKFYNADDNKRVYYNGDDFLTDFYKNNRENIKFPTA</sequence>
<dbReference type="AlphaFoldDB" id="A0A6C0LF15"/>
<keyword evidence="1" id="KW-1133">Transmembrane helix</keyword>
<evidence type="ECO:0000256" key="1">
    <source>
        <dbReference type="SAM" id="Phobius"/>
    </source>
</evidence>
<proteinExistence type="predicted"/>
<feature type="transmembrane region" description="Helical" evidence="1">
    <location>
        <begin position="18"/>
        <end position="37"/>
    </location>
</feature>
<reference evidence="2" key="1">
    <citation type="journal article" date="2020" name="Nature">
        <title>Giant virus diversity and host interactions through global metagenomics.</title>
        <authorList>
            <person name="Schulz F."/>
            <person name="Roux S."/>
            <person name="Paez-Espino D."/>
            <person name="Jungbluth S."/>
            <person name="Walsh D.A."/>
            <person name="Denef V.J."/>
            <person name="McMahon K.D."/>
            <person name="Konstantinidis K.T."/>
            <person name="Eloe-Fadrosh E.A."/>
            <person name="Kyrpides N.C."/>
            <person name="Woyke T."/>
        </authorList>
    </citation>
    <scope>NUCLEOTIDE SEQUENCE</scope>
    <source>
        <strain evidence="2">GVMAG-M-3300027804-48</strain>
    </source>
</reference>
<protein>
    <submittedName>
        <fullName evidence="2">Uncharacterized protein</fullName>
    </submittedName>
</protein>
<evidence type="ECO:0000313" key="2">
    <source>
        <dbReference type="EMBL" id="QHU29529.1"/>
    </source>
</evidence>
<keyword evidence="1" id="KW-0472">Membrane</keyword>
<organism evidence="2">
    <name type="scientific">viral metagenome</name>
    <dbReference type="NCBI Taxonomy" id="1070528"/>
    <lineage>
        <taxon>unclassified sequences</taxon>
        <taxon>metagenomes</taxon>
        <taxon>organismal metagenomes</taxon>
    </lineage>
</organism>
<name>A0A6C0LF15_9ZZZZ</name>